<comment type="caution">
    <text evidence="1">The sequence shown here is derived from an EMBL/GenBank/DDBJ whole genome shotgun (WGS) entry which is preliminary data.</text>
</comment>
<sequence>GGCGAAVAACAASNSLTALRKYVGPRDRSVLDISSVSFLSRNITEEAENGDDEGVTNVGVWSRNHALNTP</sequence>
<feature type="non-terminal residue" evidence="1">
    <location>
        <position position="1"/>
    </location>
</feature>
<accession>A0A392VM42</accession>
<name>A0A392VM42_9FABA</name>
<organism evidence="1 2">
    <name type="scientific">Trifolium medium</name>
    <dbReference type="NCBI Taxonomy" id="97028"/>
    <lineage>
        <taxon>Eukaryota</taxon>
        <taxon>Viridiplantae</taxon>
        <taxon>Streptophyta</taxon>
        <taxon>Embryophyta</taxon>
        <taxon>Tracheophyta</taxon>
        <taxon>Spermatophyta</taxon>
        <taxon>Magnoliopsida</taxon>
        <taxon>eudicotyledons</taxon>
        <taxon>Gunneridae</taxon>
        <taxon>Pentapetalae</taxon>
        <taxon>rosids</taxon>
        <taxon>fabids</taxon>
        <taxon>Fabales</taxon>
        <taxon>Fabaceae</taxon>
        <taxon>Papilionoideae</taxon>
        <taxon>50 kb inversion clade</taxon>
        <taxon>NPAAA clade</taxon>
        <taxon>Hologalegina</taxon>
        <taxon>IRL clade</taxon>
        <taxon>Trifolieae</taxon>
        <taxon>Trifolium</taxon>
    </lineage>
</organism>
<dbReference type="AlphaFoldDB" id="A0A392VM42"/>
<reference evidence="1 2" key="1">
    <citation type="journal article" date="2018" name="Front. Plant Sci.">
        <title>Red Clover (Trifolium pratense) and Zigzag Clover (T. medium) - A Picture of Genomic Similarities and Differences.</title>
        <authorList>
            <person name="Dluhosova J."/>
            <person name="Istvanek J."/>
            <person name="Nedelnik J."/>
            <person name="Repkova J."/>
        </authorList>
    </citation>
    <scope>NUCLEOTIDE SEQUENCE [LARGE SCALE GENOMIC DNA]</scope>
    <source>
        <strain evidence="2">cv. 10/8</strain>
        <tissue evidence="1">Leaf</tissue>
    </source>
</reference>
<evidence type="ECO:0000313" key="1">
    <source>
        <dbReference type="EMBL" id="MCI89416.1"/>
    </source>
</evidence>
<proteinExistence type="predicted"/>
<feature type="non-terminal residue" evidence="1">
    <location>
        <position position="70"/>
    </location>
</feature>
<protein>
    <submittedName>
        <fullName evidence="1">Uncharacterized protein</fullName>
    </submittedName>
</protein>
<dbReference type="EMBL" id="LXQA011218870">
    <property type="protein sequence ID" value="MCI89416.1"/>
    <property type="molecule type" value="Genomic_DNA"/>
</dbReference>
<dbReference type="Proteomes" id="UP000265520">
    <property type="component" value="Unassembled WGS sequence"/>
</dbReference>
<keyword evidence="2" id="KW-1185">Reference proteome</keyword>
<evidence type="ECO:0000313" key="2">
    <source>
        <dbReference type="Proteomes" id="UP000265520"/>
    </source>
</evidence>